<feature type="domain" description="NAD(P)-binding" evidence="6">
    <location>
        <begin position="6"/>
        <end position="320"/>
    </location>
</feature>
<dbReference type="GO" id="GO:0008446">
    <property type="term" value="F:GDP-mannose 4,6-dehydratase activity"/>
    <property type="evidence" value="ECO:0007669"/>
    <property type="project" value="UniProtKB-EC"/>
</dbReference>
<keyword evidence="4 5" id="KW-0456">Lyase</keyword>
<comment type="caution">
    <text evidence="5">Lacks conserved residue(s) required for the propagation of feature annotation.</text>
</comment>
<dbReference type="EC" id="4.2.1.47" evidence="3 5"/>
<dbReference type="Pfam" id="PF16363">
    <property type="entry name" value="GDP_Man_Dehyd"/>
    <property type="match status" value="1"/>
</dbReference>
<organism evidence="7 8">
    <name type="scientific">Chloracidobacterium validum</name>
    <dbReference type="NCBI Taxonomy" id="2821543"/>
    <lineage>
        <taxon>Bacteria</taxon>
        <taxon>Pseudomonadati</taxon>
        <taxon>Acidobacteriota</taxon>
        <taxon>Terriglobia</taxon>
        <taxon>Terriglobales</taxon>
        <taxon>Acidobacteriaceae</taxon>
        <taxon>Chloracidobacterium</taxon>
    </lineage>
</organism>
<feature type="binding site" evidence="5">
    <location>
        <position position="130"/>
    </location>
    <ligand>
        <name>NADP(+)</name>
        <dbReference type="ChEBI" id="CHEBI:58349"/>
    </ligand>
</feature>
<dbReference type="InterPro" id="IPR016040">
    <property type="entry name" value="NAD(P)-bd_dom"/>
</dbReference>
<dbReference type="SUPFAM" id="SSF51735">
    <property type="entry name" value="NAD(P)-binding Rossmann-fold domains"/>
    <property type="match status" value="1"/>
</dbReference>
<dbReference type="PANTHER" id="PTHR43715:SF1">
    <property type="entry name" value="GDP-MANNOSE 4,6 DEHYDRATASE"/>
    <property type="match status" value="1"/>
</dbReference>
<protein>
    <recommendedName>
        <fullName evidence="3 5">GDP-mannose 4,6-dehydratase</fullName>
        <ecNumber evidence="3 5">4.2.1.47</ecNumber>
    </recommendedName>
    <alternativeName>
        <fullName evidence="5">GDP-D-mannose dehydratase</fullName>
    </alternativeName>
</protein>
<evidence type="ECO:0000259" key="6">
    <source>
        <dbReference type="Pfam" id="PF16363"/>
    </source>
</evidence>
<keyword evidence="8" id="KW-1185">Reference proteome</keyword>
<comment type="catalytic activity">
    <reaction evidence="5">
        <text>GDP-alpha-D-mannose = GDP-4-dehydro-alpha-D-rhamnose + H2O</text>
        <dbReference type="Rhea" id="RHEA:23820"/>
        <dbReference type="ChEBI" id="CHEBI:15377"/>
        <dbReference type="ChEBI" id="CHEBI:57527"/>
        <dbReference type="ChEBI" id="CHEBI:57964"/>
        <dbReference type="EC" id="4.2.1.47"/>
    </reaction>
</comment>
<keyword evidence="5" id="KW-0521">NADP</keyword>
<evidence type="ECO:0000256" key="3">
    <source>
        <dbReference type="ARBA" id="ARBA00011989"/>
    </source>
</evidence>
<dbReference type="Gene3D" id="3.40.50.720">
    <property type="entry name" value="NAD(P)-binding Rossmann-like Domain"/>
    <property type="match status" value="1"/>
</dbReference>
<dbReference type="Proteomes" id="UP000676506">
    <property type="component" value="Chromosome 1"/>
</dbReference>
<evidence type="ECO:0000256" key="1">
    <source>
        <dbReference type="ARBA" id="ARBA00001937"/>
    </source>
</evidence>
<dbReference type="HAMAP" id="MF_00955">
    <property type="entry name" value="GDP_Man_dehydratase"/>
    <property type="match status" value="1"/>
</dbReference>
<comment type="function">
    <text evidence="5">Catalyzes the conversion of GDP-D-mannose to GDP-4-dehydro-6-deoxy-D-mannose.</text>
</comment>
<sequence>MDKVALVTGITGQDGSYLTEFLIAKGYAVHGIVRRSSSFSTGRIDHLYRDPHDPLRQLTLHYGDLADSTSLRRILEAVQPDEIYNLAAQSHVKVSFEQAEYTGDVVATGTLRLLESVRDVSMRTGKPMRYYQAGSSEMFGAAPPPQCEMTPFHPRSPYAVAKVAAHWYTVNYREAYGLFACNGILFNHESERRGETFVTRKITRAVGRIKHGLQKKLYLGNLDAKRDWGFAGDYVEAMWLMLQQPTPDDYVIAIGEAHSVREFLEAAFTHAGLDWQDYVEIDPRYFRPAEVDHLLGDARKAREQLGWQPRVSFSDLVARMVDHDLELARREALVRATL</sequence>
<evidence type="ECO:0000313" key="8">
    <source>
        <dbReference type="Proteomes" id="UP000676506"/>
    </source>
</evidence>
<dbReference type="PANTHER" id="PTHR43715">
    <property type="entry name" value="GDP-MANNOSE 4,6-DEHYDRATASE"/>
    <property type="match status" value="1"/>
</dbReference>
<evidence type="ECO:0000256" key="5">
    <source>
        <dbReference type="HAMAP-Rule" id="MF_00955"/>
    </source>
</evidence>
<reference evidence="7 8" key="1">
    <citation type="submission" date="2021-03" db="EMBL/GenBank/DDBJ databases">
        <title>Genomic and phenotypic characterization of Chloracidobacterium isolates provides evidence for multiple species.</title>
        <authorList>
            <person name="Saini M.K."/>
            <person name="Costas A.M.G."/>
            <person name="Tank M."/>
            <person name="Bryant D.A."/>
        </authorList>
    </citation>
    <scope>NUCLEOTIDE SEQUENCE [LARGE SCALE GENOMIC DNA]</scope>
    <source>
        <strain evidence="7 8">BV2-C</strain>
    </source>
</reference>
<evidence type="ECO:0000313" key="7">
    <source>
        <dbReference type="EMBL" id="QUW02846.1"/>
    </source>
</evidence>
<comment type="cofactor">
    <cofactor evidence="1 5">
        <name>NADP(+)</name>
        <dbReference type="ChEBI" id="CHEBI:58349"/>
    </cofactor>
</comment>
<name>A0ABX8B7B2_9BACT</name>
<dbReference type="Gene3D" id="3.90.25.10">
    <property type="entry name" value="UDP-galactose 4-epimerase, domain 1"/>
    <property type="match status" value="1"/>
</dbReference>
<proteinExistence type="inferred from homology"/>
<dbReference type="InterPro" id="IPR036291">
    <property type="entry name" value="NAD(P)-bd_dom_sf"/>
</dbReference>
<gene>
    <name evidence="5 7" type="primary">gmd</name>
    <name evidence="7" type="ORF">J8C06_11020</name>
</gene>
<evidence type="ECO:0000256" key="4">
    <source>
        <dbReference type="ARBA" id="ARBA00023239"/>
    </source>
</evidence>
<evidence type="ECO:0000256" key="2">
    <source>
        <dbReference type="ARBA" id="ARBA00009263"/>
    </source>
</evidence>
<dbReference type="CDD" id="cd05260">
    <property type="entry name" value="GDP_MD_SDR_e"/>
    <property type="match status" value="1"/>
</dbReference>
<dbReference type="RefSeq" id="WP_211428737.1">
    <property type="nucleotide sequence ID" value="NZ_CP072648.1"/>
</dbReference>
<dbReference type="NCBIfam" id="TIGR01472">
    <property type="entry name" value="gmd"/>
    <property type="match status" value="1"/>
</dbReference>
<dbReference type="InterPro" id="IPR006368">
    <property type="entry name" value="GDP_Man_deHydtase"/>
</dbReference>
<comment type="similarity">
    <text evidence="2 5">Belongs to the NAD(P)-dependent epimerase/dehydratase family. GDP-mannose 4,6-dehydratase subfamily.</text>
</comment>
<accession>A0ABX8B7B2</accession>
<dbReference type="EMBL" id="CP072648">
    <property type="protein sequence ID" value="QUW02846.1"/>
    <property type="molecule type" value="Genomic_DNA"/>
</dbReference>